<sequence length="394" mass="41019">MIRRLLIVSASALLLVSCSTVPSLRLEPSASRFSLLSGSAEEVSGDPQKGAHLSGISKTRDEDLLARASLYEADLDQALGAFDLALALSAGESLYSLLSASDSPAAAVRLESARARITAALESLSFEAVSVPPETTAGKAFKKDFAVRATRLIGGESAPAAGLSCMVWLPVRSPDGSIAMETRNLVTDEAGLCSFAAPVPERSAKGTLAIAASMGSRDPVVSDKIEALKRSGSLGAGFPYLVSASARSVPTTIAILDHDAAGKPVLSSNASATALLMPLVQKGFSRIGMADFPARLASESEETIVQAAKNQFAGAVRRYIFGTTRIESLEQNAEGLWTCSITASVAARDLLDGSELFRTTLSHTETAKTKSAALDAARKKLAGEILAGELIYSL</sequence>
<reference evidence="1" key="1">
    <citation type="submission" date="2021-08" db="EMBL/GenBank/DDBJ databases">
        <title>Comparative analyses of Brucepasteria parasyntrophica and Teretinema zuelzerae.</title>
        <authorList>
            <person name="Song Y."/>
            <person name="Brune A."/>
        </authorList>
    </citation>
    <scope>NUCLEOTIDE SEQUENCE</scope>
    <source>
        <strain evidence="1">DSM 1903</strain>
    </source>
</reference>
<accession>A0AAE3EKG5</accession>
<protein>
    <submittedName>
        <fullName evidence="1">Uncharacterized protein</fullName>
    </submittedName>
</protein>
<gene>
    <name evidence="1" type="ORF">K7J14_12360</name>
</gene>
<dbReference type="Proteomes" id="UP001198163">
    <property type="component" value="Unassembled WGS sequence"/>
</dbReference>
<name>A0AAE3EKG5_9SPIR</name>
<organism evidence="1 2">
    <name type="scientific">Teretinema zuelzerae</name>
    <dbReference type="NCBI Taxonomy" id="156"/>
    <lineage>
        <taxon>Bacteria</taxon>
        <taxon>Pseudomonadati</taxon>
        <taxon>Spirochaetota</taxon>
        <taxon>Spirochaetia</taxon>
        <taxon>Spirochaetales</taxon>
        <taxon>Treponemataceae</taxon>
        <taxon>Teretinema</taxon>
    </lineage>
</organism>
<proteinExistence type="predicted"/>
<dbReference type="EMBL" id="JAINWA010000003">
    <property type="protein sequence ID" value="MCD1655488.1"/>
    <property type="molecule type" value="Genomic_DNA"/>
</dbReference>
<evidence type="ECO:0000313" key="1">
    <source>
        <dbReference type="EMBL" id="MCD1655488.1"/>
    </source>
</evidence>
<dbReference type="PROSITE" id="PS51257">
    <property type="entry name" value="PROKAR_LIPOPROTEIN"/>
    <property type="match status" value="1"/>
</dbReference>
<evidence type="ECO:0000313" key="2">
    <source>
        <dbReference type="Proteomes" id="UP001198163"/>
    </source>
</evidence>
<keyword evidence="2" id="KW-1185">Reference proteome</keyword>
<dbReference type="RefSeq" id="WP_230756744.1">
    <property type="nucleotide sequence ID" value="NZ_JAINWA010000003.1"/>
</dbReference>
<dbReference type="AlphaFoldDB" id="A0AAE3EKG5"/>
<comment type="caution">
    <text evidence="1">The sequence shown here is derived from an EMBL/GenBank/DDBJ whole genome shotgun (WGS) entry which is preliminary data.</text>
</comment>